<evidence type="ECO:0000256" key="7">
    <source>
        <dbReference type="ARBA" id="ARBA00022840"/>
    </source>
</evidence>
<keyword evidence="23" id="KW-1185">Reference proteome</keyword>
<comment type="catalytic activity">
    <reaction evidence="16 17 19">
        <text>(6S)-NADPHX + ADP = AMP + phosphate + NADPH + H(+)</text>
        <dbReference type="Rhea" id="RHEA:32235"/>
        <dbReference type="ChEBI" id="CHEBI:15378"/>
        <dbReference type="ChEBI" id="CHEBI:43474"/>
        <dbReference type="ChEBI" id="CHEBI:57783"/>
        <dbReference type="ChEBI" id="CHEBI:64076"/>
        <dbReference type="ChEBI" id="CHEBI:456215"/>
        <dbReference type="ChEBI" id="CHEBI:456216"/>
        <dbReference type="EC" id="4.2.1.136"/>
    </reaction>
</comment>
<evidence type="ECO:0000256" key="1">
    <source>
        <dbReference type="ARBA" id="ARBA00000013"/>
    </source>
</evidence>
<comment type="similarity">
    <text evidence="17">Belongs to the NnrD/CARKD family.</text>
</comment>
<dbReference type="NCBIfam" id="TIGR00197">
    <property type="entry name" value="yjeF_nterm"/>
    <property type="match status" value="1"/>
</dbReference>
<evidence type="ECO:0000256" key="13">
    <source>
        <dbReference type="ARBA" id="ARBA00023268"/>
    </source>
</evidence>
<dbReference type="HAMAP" id="MF_01966">
    <property type="entry name" value="NADHX_epimerase"/>
    <property type="match status" value="1"/>
</dbReference>
<feature type="binding site" evidence="17">
    <location>
        <position position="340"/>
    </location>
    <ligand>
        <name>(6S)-NADPHX</name>
        <dbReference type="ChEBI" id="CHEBI:64076"/>
    </ligand>
</feature>
<keyword evidence="11 18" id="KW-0413">Isomerase</keyword>
<evidence type="ECO:0000256" key="8">
    <source>
        <dbReference type="ARBA" id="ARBA00022857"/>
    </source>
</evidence>
<dbReference type="PANTHER" id="PTHR12592">
    <property type="entry name" value="ATP-DEPENDENT (S)-NAD(P)H-HYDRATE DEHYDRATASE FAMILY MEMBER"/>
    <property type="match status" value="1"/>
</dbReference>
<dbReference type="InterPro" id="IPR029056">
    <property type="entry name" value="Ribokinase-like"/>
</dbReference>
<evidence type="ECO:0000256" key="14">
    <source>
        <dbReference type="ARBA" id="ARBA00025153"/>
    </source>
</evidence>
<dbReference type="InterPro" id="IPR004443">
    <property type="entry name" value="YjeF_N_dom"/>
</dbReference>
<keyword evidence="7 17" id="KW-0067">ATP-binding</keyword>
<reference evidence="22 23" key="1">
    <citation type="submission" date="2022-10" db="EMBL/GenBank/DDBJ databases">
        <title>paucibacter sp. hw8 Genome sequencing.</title>
        <authorList>
            <person name="Park S."/>
        </authorList>
    </citation>
    <scope>NUCLEOTIDE SEQUENCE [LARGE SCALE GENOMIC DNA]</scope>
    <source>
        <strain evidence="23">hw8</strain>
    </source>
</reference>
<dbReference type="EMBL" id="JAQQXS010000001">
    <property type="protein sequence ID" value="MDC8783672.1"/>
    <property type="molecule type" value="Genomic_DNA"/>
</dbReference>
<accession>A0ABT5KLE8</accession>
<evidence type="ECO:0000256" key="6">
    <source>
        <dbReference type="ARBA" id="ARBA00022741"/>
    </source>
</evidence>
<evidence type="ECO:0000313" key="23">
    <source>
        <dbReference type="Proteomes" id="UP001219862"/>
    </source>
</evidence>
<dbReference type="PANTHER" id="PTHR12592:SF0">
    <property type="entry name" value="ATP-DEPENDENT (S)-NAD(P)H-HYDRATE DEHYDRATASE"/>
    <property type="match status" value="1"/>
</dbReference>
<evidence type="ECO:0000256" key="18">
    <source>
        <dbReference type="HAMAP-Rule" id="MF_01966"/>
    </source>
</evidence>
<dbReference type="CDD" id="cd01171">
    <property type="entry name" value="YXKO-related"/>
    <property type="match status" value="1"/>
</dbReference>
<feature type="binding site" evidence="18">
    <location>
        <position position="122"/>
    </location>
    <ligand>
        <name>K(+)</name>
        <dbReference type="ChEBI" id="CHEBI:29103"/>
    </ligand>
</feature>
<comment type="function">
    <text evidence="17">Catalyzes the dehydration of the S-form of NAD(P)HX at the expense of ADP, which is converted to AMP. Together with NAD(P)HX epimerase, which catalyzes the epimerization of the S- and R-forms, the enzyme allows the repair of both epimers of NAD(P)HX, a damaged form of NAD(P)H that is a result of enzymatic or heat-dependent hydration.</text>
</comment>
<evidence type="ECO:0000256" key="9">
    <source>
        <dbReference type="ARBA" id="ARBA00022958"/>
    </source>
</evidence>
<dbReference type="Pfam" id="PF01256">
    <property type="entry name" value="Carb_kinase"/>
    <property type="match status" value="1"/>
</dbReference>
<sequence>MHTLSLYGIAGTRTLETQALAATPPQALMERAGLAVAKLALALHNHAERPIWIACGPGNNGGDGLVAARHLHAQGCQVIASLPTRQSAGSVDAHAALLAAQAAGVRITQDLTPPARTALAIDALLGIGATTKPDHSPDQALHQVLRSLNALSARDIATLAVDVPSGLSVETGECLHADAVHATHCLTFLTLKPGLFTGHGPAHCGEIWFDDLGLSGDFSGNVANDIAPINRITPDADADLIGHDSLLNWLRPAHPLSHKGSHGDVWVIGGAPAMRGAARLAARAALAAGAGRVYGSMLGDITVAGDETPEFDSQRPELMRRPVEVTAPGTFLPSLTVVCGCGGGQEIHAVLPAILKGAARLVLDADGLNALGADPALQALLIQRRAVGQNTVLTPHPLEAARLLGTDTHRVQAGRLKAAQELADRLNCHVVLKGAGSVVAAPADTGRKPLINCSGSPALATPGSGDVLAGWLGGLWAQAPAACPQGLAAAAVYWHGLAGESQGLGPLRAADLIERMHGLRSRWGP</sequence>
<feature type="binding site" evidence="17">
    <location>
        <position position="466"/>
    </location>
    <ligand>
        <name>(6S)-NADPHX</name>
        <dbReference type="ChEBI" id="CHEBI:64076"/>
    </ligand>
</feature>
<comment type="catalytic activity">
    <reaction evidence="1 18 19">
        <text>(6R)-NADHX = (6S)-NADHX</text>
        <dbReference type="Rhea" id="RHEA:32215"/>
        <dbReference type="ChEBI" id="CHEBI:64074"/>
        <dbReference type="ChEBI" id="CHEBI:64075"/>
        <dbReference type="EC" id="5.1.99.6"/>
    </reaction>
</comment>
<comment type="cofactor">
    <cofactor evidence="18 19">
        <name>K(+)</name>
        <dbReference type="ChEBI" id="CHEBI:29103"/>
    </cofactor>
    <text evidence="18 19">Binds 1 potassium ion per subunit.</text>
</comment>
<keyword evidence="12 17" id="KW-0456">Lyase</keyword>
<feature type="binding site" evidence="18">
    <location>
        <begin position="59"/>
        <end position="63"/>
    </location>
    <ligand>
        <name>(6S)-NADPHX</name>
        <dbReference type="ChEBI" id="CHEBI:64076"/>
    </ligand>
</feature>
<feature type="binding site" evidence="17">
    <location>
        <position position="396"/>
    </location>
    <ligand>
        <name>(6S)-NADPHX</name>
        <dbReference type="ChEBI" id="CHEBI:64076"/>
    </ligand>
</feature>
<dbReference type="NCBIfam" id="TIGR00196">
    <property type="entry name" value="yjeF_cterm"/>
    <property type="match status" value="1"/>
</dbReference>
<comment type="similarity">
    <text evidence="4 19">In the C-terminal section; belongs to the NnrD/CARKD family.</text>
</comment>
<keyword evidence="8 17" id="KW-0521">NADP</keyword>
<feature type="binding site" evidence="17">
    <location>
        <position position="465"/>
    </location>
    <ligand>
        <name>AMP</name>
        <dbReference type="ChEBI" id="CHEBI:456215"/>
    </ligand>
</feature>
<feature type="domain" description="YjeF C-terminal" evidence="20">
    <location>
        <begin position="242"/>
        <end position="523"/>
    </location>
</feature>
<evidence type="ECO:0000256" key="16">
    <source>
        <dbReference type="ARBA" id="ARBA00049209"/>
    </source>
</evidence>
<gene>
    <name evidence="18" type="primary">nnrE</name>
    <name evidence="17" type="synonym">nnrD</name>
    <name evidence="22" type="ORF">PRZ01_00515</name>
</gene>
<feature type="binding site" evidence="18">
    <location>
        <position position="162"/>
    </location>
    <ligand>
        <name>(6S)-NADPHX</name>
        <dbReference type="ChEBI" id="CHEBI:64076"/>
    </ligand>
</feature>
<keyword evidence="5 18" id="KW-0479">Metal-binding</keyword>
<organism evidence="22 23">
    <name type="scientific">Roseateles koreensis</name>
    <dbReference type="NCBI Taxonomy" id="2987526"/>
    <lineage>
        <taxon>Bacteria</taxon>
        <taxon>Pseudomonadati</taxon>
        <taxon>Pseudomonadota</taxon>
        <taxon>Betaproteobacteria</taxon>
        <taxon>Burkholderiales</taxon>
        <taxon>Sphaerotilaceae</taxon>
        <taxon>Roseateles</taxon>
    </lineage>
</organism>
<keyword evidence="10 17" id="KW-0520">NAD</keyword>
<comment type="function">
    <text evidence="18">Catalyzes the epimerization of the S- and R-forms of NAD(P)HX, a damaged form of NAD(P)H that is a result of enzymatic or heat-dependent hydration. This is a prerequisite for the S-specific NAD(P)H-hydrate dehydratase to allow the repair of both epimers of NAD(P)HX.</text>
</comment>
<feature type="binding site" evidence="17">
    <location>
        <position position="277"/>
    </location>
    <ligand>
        <name>(6S)-NADPHX</name>
        <dbReference type="ChEBI" id="CHEBI:64076"/>
    </ligand>
</feature>
<keyword evidence="13" id="KW-0511">Multifunctional enzyme</keyword>
<comment type="catalytic activity">
    <reaction evidence="2 18 19">
        <text>(6R)-NADPHX = (6S)-NADPHX</text>
        <dbReference type="Rhea" id="RHEA:32227"/>
        <dbReference type="ChEBI" id="CHEBI:64076"/>
        <dbReference type="ChEBI" id="CHEBI:64077"/>
        <dbReference type="EC" id="5.1.99.6"/>
    </reaction>
</comment>
<dbReference type="Pfam" id="PF03853">
    <property type="entry name" value="YjeF_N"/>
    <property type="match status" value="1"/>
</dbReference>
<feature type="binding site" evidence="18">
    <location>
        <position position="165"/>
    </location>
    <ligand>
        <name>K(+)</name>
        <dbReference type="ChEBI" id="CHEBI:29103"/>
    </ligand>
</feature>
<dbReference type="SUPFAM" id="SSF64153">
    <property type="entry name" value="YjeF N-terminal domain-like"/>
    <property type="match status" value="1"/>
</dbReference>
<comment type="similarity">
    <text evidence="18">Belongs to the NnrE/AIBP family.</text>
</comment>
<dbReference type="SUPFAM" id="SSF53613">
    <property type="entry name" value="Ribokinase-like"/>
    <property type="match status" value="1"/>
</dbReference>
<dbReference type="Gene3D" id="3.40.1190.20">
    <property type="match status" value="1"/>
</dbReference>
<evidence type="ECO:0000256" key="4">
    <source>
        <dbReference type="ARBA" id="ARBA00009524"/>
    </source>
</evidence>
<evidence type="ECO:0000256" key="10">
    <source>
        <dbReference type="ARBA" id="ARBA00023027"/>
    </source>
</evidence>
<evidence type="ECO:0000256" key="3">
    <source>
        <dbReference type="ARBA" id="ARBA00006001"/>
    </source>
</evidence>
<comment type="subunit">
    <text evidence="17">Homotetramer.</text>
</comment>
<protein>
    <recommendedName>
        <fullName evidence="19">Bifunctional NAD(P)H-hydrate repair enzyme</fullName>
    </recommendedName>
    <alternativeName>
        <fullName evidence="19">Nicotinamide nucleotide repair protein</fullName>
    </alternativeName>
    <domain>
        <recommendedName>
            <fullName evidence="19">ADP-dependent (S)-NAD(P)H-hydrate dehydratase</fullName>
            <ecNumber evidence="19">4.2.1.136</ecNumber>
        </recommendedName>
        <alternativeName>
            <fullName evidence="19">ADP-dependent NAD(P)HX dehydratase</fullName>
        </alternativeName>
    </domain>
    <domain>
        <recommendedName>
            <fullName evidence="19">NAD(P)H-hydrate epimerase</fullName>
            <ecNumber evidence="19">5.1.99.6</ecNumber>
        </recommendedName>
    </domain>
</protein>
<comment type="similarity">
    <text evidence="3 19">In the N-terminal section; belongs to the NnrE/AIBP family.</text>
</comment>
<evidence type="ECO:0000256" key="11">
    <source>
        <dbReference type="ARBA" id="ARBA00023235"/>
    </source>
</evidence>
<comment type="caution">
    <text evidence="18">Lacks conserved residue(s) required for the propagation of feature annotation.</text>
</comment>
<dbReference type="RefSeq" id="WP_273594791.1">
    <property type="nucleotide sequence ID" value="NZ_JAQQXS010000001.1"/>
</dbReference>
<feature type="domain" description="YjeF N-terminal" evidence="21">
    <location>
        <begin position="12"/>
        <end position="220"/>
    </location>
</feature>
<dbReference type="Gene3D" id="3.40.50.10260">
    <property type="entry name" value="YjeF N-terminal domain"/>
    <property type="match status" value="1"/>
</dbReference>
<comment type="cofactor">
    <cofactor evidence="17">
        <name>Mg(2+)</name>
        <dbReference type="ChEBI" id="CHEBI:18420"/>
    </cofactor>
</comment>
<dbReference type="PIRSF" id="PIRSF017184">
    <property type="entry name" value="Nnr"/>
    <property type="match status" value="1"/>
</dbReference>
<proteinExistence type="inferred from homology"/>
<comment type="caution">
    <text evidence="22">The sequence shown here is derived from an EMBL/GenBank/DDBJ whole genome shotgun (WGS) entry which is preliminary data.</text>
</comment>
<dbReference type="InterPro" id="IPR030677">
    <property type="entry name" value="Nnr"/>
</dbReference>
<keyword evidence="6 17" id="KW-0547">Nucleotide-binding</keyword>
<keyword evidence="9 18" id="KW-0630">Potassium</keyword>
<evidence type="ECO:0000256" key="17">
    <source>
        <dbReference type="HAMAP-Rule" id="MF_01965"/>
    </source>
</evidence>
<name>A0ABT5KLE8_9BURK</name>
<evidence type="ECO:0000256" key="5">
    <source>
        <dbReference type="ARBA" id="ARBA00022723"/>
    </source>
</evidence>
<evidence type="ECO:0000259" key="20">
    <source>
        <dbReference type="PROSITE" id="PS51383"/>
    </source>
</evidence>
<evidence type="ECO:0000256" key="12">
    <source>
        <dbReference type="ARBA" id="ARBA00023239"/>
    </source>
</evidence>
<dbReference type="PROSITE" id="PS51383">
    <property type="entry name" value="YJEF_C_3"/>
    <property type="match status" value="1"/>
</dbReference>
<comment type="catalytic activity">
    <reaction evidence="15 17 19">
        <text>(6S)-NADHX + ADP = AMP + phosphate + NADH + H(+)</text>
        <dbReference type="Rhea" id="RHEA:32223"/>
        <dbReference type="ChEBI" id="CHEBI:15378"/>
        <dbReference type="ChEBI" id="CHEBI:43474"/>
        <dbReference type="ChEBI" id="CHEBI:57945"/>
        <dbReference type="ChEBI" id="CHEBI:64074"/>
        <dbReference type="ChEBI" id="CHEBI:456215"/>
        <dbReference type="ChEBI" id="CHEBI:456216"/>
        <dbReference type="EC" id="4.2.1.136"/>
    </reaction>
</comment>
<comment type="function">
    <text evidence="14 19">Bifunctional enzyme that catalyzes the epimerization of the S- and R-forms of NAD(P)HX and the dehydration of the S-form of NAD(P)HX at the expense of ADP, which is converted to AMP. This allows the repair of both epimers of NAD(P)HX, a damaged form of NAD(P)H that is a result of enzymatic or heat-dependent hydration.</text>
</comment>
<dbReference type="EC" id="5.1.99.6" evidence="19"/>
<evidence type="ECO:0000256" key="2">
    <source>
        <dbReference type="ARBA" id="ARBA00000909"/>
    </source>
</evidence>
<feature type="binding site" evidence="18">
    <location>
        <position position="60"/>
    </location>
    <ligand>
        <name>K(+)</name>
        <dbReference type="ChEBI" id="CHEBI:29103"/>
    </ligand>
</feature>
<evidence type="ECO:0000256" key="19">
    <source>
        <dbReference type="PIRNR" id="PIRNR017184"/>
    </source>
</evidence>
<dbReference type="Proteomes" id="UP001219862">
    <property type="component" value="Unassembled WGS sequence"/>
</dbReference>
<evidence type="ECO:0000313" key="22">
    <source>
        <dbReference type="EMBL" id="MDC8783672.1"/>
    </source>
</evidence>
<dbReference type="InterPro" id="IPR000631">
    <property type="entry name" value="CARKD"/>
</dbReference>
<dbReference type="PROSITE" id="PS51385">
    <property type="entry name" value="YJEF_N"/>
    <property type="match status" value="1"/>
</dbReference>
<feature type="binding site" evidence="17">
    <location>
        <begin position="433"/>
        <end position="437"/>
    </location>
    <ligand>
        <name>AMP</name>
        <dbReference type="ChEBI" id="CHEBI:456215"/>
    </ligand>
</feature>
<dbReference type="EC" id="4.2.1.136" evidence="19"/>
<dbReference type="HAMAP" id="MF_01965">
    <property type="entry name" value="NADHX_dehydratase"/>
    <property type="match status" value="1"/>
</dbReference>
<dbReference type="InterPro" id="IPR036652">
    <property type="entry name" value="YjeF_N_dom_sf"/>
</dbReference>
<evidence type="ECO:0000259" key="21">
    <source>
        <dbReference type="PROSITE" id="PS51385"/>
    </source>
</evidence>
<evidence type="ECO:0000256" key="15">
    <source>
        <dbReference type="ARBA" id="ARBA00048238"/>
    </source>
</evidence>